<evidence type="ECO:0000256" key="2">
    <source>
        <dbReference type="SAM" id="SignalP"/>
    </source>
</evidence>
<evidence type="ECO:0000256" key="1">
    <source>
        <dbReference type="SAM" id="MobiDB-lite"/>
    </source>
</evidence>
<feature type="region of interest" description="Disordered" evidence="1">
    <location>
        <begin position="30"/>
        <end position="62"/>
    </location>
</feature>
<feature type="compositionally biased region" description="Basic and acidic residues" evidence="1">
    <location>
        <begin position="52"/>
        <end position="62"/>
    </location>
</feature>
<protein>
    <submittedName>
        <fullName evidence="3">Uncharacterized protein</fullName>
    </submittedName>
</protein>
<proteinExistence type="predicted"/>
<name>A0A5B7GCI5_PORTR</name>
<dbReference type="AlphaFoldDB" id="A0A5B7GCI5"/>
<keyword evidence="4" id="KW-1185">Reference proteome</keyword>
<reference evidence="3 4" key="1">
    <citation type="submission" date="2019-05" db="EMBL/GenBank/DDBJ databases">
        <title>Another draft genome of Portunus trituberculatus and its Hox gene families provides insights of decapod evolution.</title>
        <authorList>
            <person name="Jeong J.-H."/>
            <person name="Song I."/>
            <person name="Kim S."/>
            <person name="Choi T."/>
            <person name="Kim D."/>
            <person name="Ryu S."/>
            <person name="Kim W."/>
        </authorList>
    </citation>
    <scope>NUCLEOTIDE SEQUENCE [LARGE SCALE GENOMIC DNA]</scope>
    <source>
        <tissue evidence="3">Muscle</tissue>
    </source>
</reference>
<accession>A0A5B7GCI5</accession>
<feature type="chain" id="PRO_5022715408" evidence="2">
    <location>
        <begin position="22"/>
        <end position="62"/>
    </location>
</feature>
<evidence type="ECO:0000313" key="3">
    <source>
        <dbReference type="EMBL" id="MPC55276.1"/>
    </source>
</evidence>
<dbReference type="Proteomes" id="UP000324222">
    <property type="component" value="Unassembled WGS sequence"/>
</dbReference>
<comment type="caution">
    <text evidence="3">The sequence shown here is derived from an EMBL/GenBank/DDBJ whole genome shotgun (WGS) entry which is preliminary data.</text>
</comment>
<organism evidence="3 4">
    <name type="scientific">Portunus trituberculatus</name>
    <name type="common">Swimming crab</name>
    <name type="synonym">Neptunus trituberculatus</name>
    <dbReference type="NCBI Taxonomy" id="210409"/>
    <lineage>
        <taxon>Eukaryota</taxon>
        <taxon>Metazoa</taxon>
        <taxon>Ecdysozoa</taxon>
        <taxon>Arthropoda</taxon>
        <taxon>Crustacea</taxon>
        <taxon>Multicrustacea</taxon>
        <taxon>Malacostraca</taxon>
        <taxon>Eumalacostraca</taxon>
        <taxon>Eucarida</taxon>
        <taxon>Decapoda</taxon>
        <taxon>Pleocyemata</taxon>
        <taxon>Brachyura</taxon>
        <taxon>Eubrachyura</taxon>
        <taxon>Portunoidea</taxon>
        <taxon>Portunidae</taxon>
        <taxon>Portuninae</taxon>
        <taxon>Portunus</taxon>
    </lineage>
</organism>
<sequence length="62" mass="7016">MTAQKAGLLIFLRFPIGAVISARHSFPLTRSRNTAPRMPLPDVTMSHILTPDLREEKDEKNE</sequence>
<keyword evidence="2" id="KW-0732">Signal</keyword>
<gene>
    <name evidence="3" type="ORF">E2C01_049208</name>
</gene>
<dbReference type="EMBL" id="VSRR010013039">
    <property type="protein sequence ID" value="MPC55276.1"/>
    <property type="molecule type" value="Genomic_DNA"/>
</dbReference>
<evidence type="ECO:0000313" key="4">
    <source>
        <dbReference type="Proteomes" id="UP000324222"/>
    </source>
</evidence>
<feature type="signal peptide" evidence="2">
    <location>
        <begin position="1"/>
        <end position="21"/>
    </location>
</feature>